<evidence type="ECO:0000256" key="1">
    <source>
        <dbReference type="SAM" id="Phobius"/>
    </source>
</evidence>
<organism evidence="2 3">
    <name type="scientific">Aedoeadaptatus ivorii</name>
    <dbReference type="NCBI Taxonomy" id="54006"/>
    <lineage>
        <taxon>Bacteria</taxon>
        <taxon>Bacillati</taxon>
        <taxon>Bacillota</taxon>
        <taxon>Tissierellia</taxon>
        <taxon>Tissierellales</taxon>
        <taxon>Peptoniphilaceae</taxon>
        <taxon>Aedoeadaptatus</taxon>
    </lineage>
</organism>
<reference evidence="2 3" key="1">
    <citation type="submission" date="2018-12" db="EMBL/GenBank/DDBJ databases">
        <authorList>
            <consortium name="Pathogen Informatics"/>
        </authorList>
    </citation>
    <scope>NUCLEOTIDE SEQUENCE [LARGE SCALE GENOMIC DNA]</scope>
    <source>
        <strain evidence="2 3">NCTC13079</strain>
    </source>
</reference>
<feature type="transmembrane region" description="Helical" evidence="1">
    <location>
        <begin position="322"/>
        <end position="343"/>
    </location>
</feature>
<dbReference type="KEGG" id="piv:NCTC13079_00885"/>
<dbReference type="RefSeq" id="WP_126465482.1">
    <property type="nucleotide sequence ID" value="NZ_JAUSWF010000001.1"/>
</dbReference>
<sequence length="486" mass="54451">MKLFNKNLTVLYIEDRTAYIGRWEDDAPSGELEPVDIPVHVIEDGRIQDASQLQYILKRALEERGIQKDRCLFIVNTAQAVVRSLNIPSMSTEEVESLIENERENLFVQEPDEYDLDYTDYIEAEGVHHLLVAILPKAITEAYRDLAKRCDMTFEGIVPLSVLSLDFCHHLGGGRMYSIAIGHLGFHYVNENRYYARTEQNEAMVSLLTNEGLEFSEMARVLRDNYEERVSEIDRERFCQQTEAAFYGNLALLERMSNGFSPSKVELVTGSLVESGIYGAIMEEGRYRQLPLGDLIAAGLAHKELLMRFQGKEKHTAASKKYILPLVAVALAFCILLGTFLYGEKLKEENRALSAQSDRRQEEQMVAEQMPNAASTPADVGNQIKTIQASVPADVILTGVEFRDGTIEITGETKDETLIDPWIQTLEQDLDGKVTKEPSASVGDVVYFRLMVLPEASSGEESASGMQNEALNAQGDVSVVEDMEEI</sequence>
<dbReference type="SUPFAM" id="SSF53067">
    <property type="entry name" value="Actin-like ATPase domain"/>
    <property type="match status" value="1"/>
</dbReference>
<name>A0A448V1M8_9FIRM</name>
<keyword evidence="1" id="KW-0812">Transmembrane</keyword>
<dbReference type="Gene3D" id="3.30.420.40">
    <property type="match status" value="1"/>
</dbReference>
<protein>
    <submittedName>
        <fullName evidence="2">Type IV pilus assembly protein PilM</fullName>
    </submittedName>
</protein>
<keyword evidence="1" id="KW-1133">Transmembrane helix</keyword>
<accession>A0A448V1M8</accession>
<dbReference type="Gene3D" id="3.30.1490.300">
    <property type="match status" value="1"/>
</dbReference>
<keyword evidence="1" id="KW-0472">Membrane</keyword>
<proteinExistence type="predicted"/>
<dbReference type="OrthoDB" id="1694486at2"/>
<keyword evidence="3" id="KW-1185">Reference proteome</keyword>
<evidence type="ECO:0000313" key="2">
    <source>
        <dbReference type="EMBL" id="VEJ35720.1"/>
    </source>
</evidence>
<dbReference type="EMBL" id="LR134523">
    <property type="protein sequence ID" value="VEJ35720.1"/>
    <property type="molecule type" value="Genomic_DNA"/>
</dbReference>
<dbReference type="InterPro" id="IPR043129">
    <property type="entry name" value="ATPase_NBD"/>
</dbReference>
<gene>
    <name evidence="2" type="ORF">NCTC13079_00885</name>
</gene>
<dbReference type="AlphaFoldDB" id="A0A448V1M8"/>
<dbReference type="Proteomes" id="UP000269544">
    <property type="component" value="Chromosome"/>
</dbReference>
<evidence type="ECO:0000313" key="3">
    <source>
        <dbReference type="Proteomes" id="UP000269544"/>
    </source>
</evidence>